<dbReference type="Proteomes" id="UP000199140">
    <property type="component" value="Unassembled WGS sequence"/>
</dbReference>
<dbReference type="GO" id="GO:0005524">
    <property type="term" value="F:ATP binding"/>
    <property type="evidence" value="ECO:0007669"/>
    <property type="project" value="InterPro"/>
</dbReference>
<dbReference type="InterPro" id="IPR027417">
    <property type="entry name" value="P-loop_NTPase"/>
</dbReference>
<dbReference type="Gene3D" id="3.40.50.300">
    <property type="entry name" value="P-loop containing nucleotide triphosphate hydrolases"/>
    <property type="match status" value="1"/>
</dbReference>
<dbReference type="Pfam" id="PF01695">
    <property type="entry name" value="IstB_IS21"/>
    <property type="match status" value="1"/>
</dbReference>
<reference evidence="2 3" key="1">
    <citation type="submission" date="2016-10" db="EMBL/GenBank/DDBJ databases">
        <authorList>
            <person name="Varghese N."/>
            <person name="Submissions S."/>
        </authorList>
    </citation>
    <scope>NUCLEOTIDE SEQUENCE [LARGE SCALE GENOMIC DNA]</scope>
    <source>
        <strain evidence="2 3">CBMB27</strain>
    </source>
</reference>
<name>A0AAE8HXT1_9HYPH</name>
<sequence length="95" mass="10598">IDELGYLPFEPDAAHLFFQLVSRRYERGAMLVTSNRAVGEWGSVFGDAVVATAILDRLLHHSHVVTIRGDSYRLREKRRSGLLQKAAAVPQPTPV</sequence>
<gene>
    <name evidence="2" type="ORF">SAMN05192567_1421</name>
</gene>
<protein>
    <submittedName>
        <fullName evidence="2">IstB-like ATP binding protein</fullName>
    </submittedName>
</protein>
<dbReference type="RefSeq" id="WP_170861893.1">
    <property type="nucleotide sequence ID" value="NZ_FOPK01000042.1"/>
</dbReference>
<accession>A0AAE8HXT1</accession>
<proteinExistence type="predicted"/>
<dbReference type="AlphaFoldDB" id="A0AAE8HXT1"/>
<evidence type="ECO:0000313" key="3">
    <source>
        <dbReference type="Proteomes" id="UP000199140"/>
    </source>
</evidence>
<evidence type="ECO:0000313" key="2">
    <source>
        <dbReference type="EMBL" id="SFH67015.1"/>
    </source>
</evidence>
<organism evidence="2 3">
    <name type="scientific">Methylobacterium phyllosphaerae</name>
    <dbReference type="NCBI Taxonomy" id="418223"/>
    <lineage>
        <taxon>Bacteria</taxon>
        <taxon>Pseudomonadati</taxon>
        <taxon>Pseudomonadota</taxon>
        <taxon>Alphaproteobacteria</taxon>
        <taxon>Hyphomicrobiales</taxon>
        <taxon>Methylobacteriaceae</taxon>
        <taxon>Methylobacterium</taxon>
    </lineage>
</organism>
<dbReference type="EMBL" id="FOPK01000042">
    <property type="protein sequence ID" value="SFH67015.1"/>
    <property type="molecule type" value="Genomic_DNA"/>
</dbReference>
<feature type="domain" description="IstB-like ATP-binding" evidence="1">
    <location>
        <begin position="1"/>
        <end position="80"/>
    </location>
</feature>
<feature type="non-terminal residue" evidence="2">
    <location>
        <position position="1"/>
    </location>
</feature>
<dbReference type="InterPro" id="IPR002611">
    <property type="entry name" value="IstB_ATP-bd"/>
</dbReference>
<evidence type="ECO:0000259" key="1">
    <source>
        <dbReference type="Pfam" id="PF01695"/>
    </source>
</evidence>
<comment type="caution">
    <text evidence="2">The sequence shown here is derived from an EMBL/GenBank/DDBJ whole genome shotgun (WGS) entry which is preliminary data.</text>
</comment>